<evidence type="ECO:0000313" key="1">
    <source>
        <dbReference type="EMBL" id="CAG9135647.1"/>
    </source>
</evidence>
<protein>
    <submittedName>
        <fullName evidence="1">(diamondback moth) hypothetical protein</fullName>
    </submittedName>
</protein>
<dbReference type="AlphaFoldDB" id="A0A8S4G7Q5"/>
<name>A0A8S4G7Q5_PLUXY</name>
<organism evidence="1 2">
    <name type="scientific">Plutella xylostella</name>
    <name type="common">Diamondback moth</name>
    <name type="synonym">Plutella maculipennis</name>
    <dbReference type="NCBI Taxonomy" id="51655"/>
    <lineage>
        <taxon>Eukaryota</taxon>
        <taxon>Metazoa</taxon>
        <taxon>Ecdysozoa</taxon>
        <taxon>Arthropoda</taxon>
        <taxon>Hexapoda</taxon>
        <taxon>Insecta</taxon>
        <taxon>Pterygota</taxon>
        <taxon>Neoptera</taxon>
        <taxon>Endopterygota</taxon>
        <taxon>Lepidoptera</taxon>
        <taxon>Glossata</taxon>
        <taxon>Ditrysia</taxon>
        <taxon>Yponomeutoidea</taxon>
        <taxon>Plutellidae</taxon>
        <taxon>Plutella</taxon>
    </lineage>
</organism>
<dbReference type="Proteomes" id="UP000653454">
    <property type="component" value="Unassembled WGS sequence"/>
</dbReference>
<proteinExistence type="predicted"/>
<evidence type="ECO:0000313" key="2">
    <source>
        <dbReference type="Proteomes" id="UP000653454"/>
    </source>
</evidence>
<keyword evidence="2" id="KW-1185">Reference proteome</keyword>
<sequence>MPIGPPVSEIFSVKLMTLLGSVGPAAHLVHVHEPAEAARLPVRGGAGRAPAVRRAGRRRLRAQLRFIMLKNMVGCCEGALSSMCT</sequence>
<dbReference type="EMBL" id="CAJHNJ030000109">
    <property type="protein sequence ID" value="CAG9135647.1"/>
    <property type="molecule type" value="Genomic_DNA"/>
</dbReference>
<reference evidence="1" key="1">
    <citation type="submission" date="2020-11" db="EMBL/GenBank/DDBJ databases">
        <authorList>
            <person name="Whiteford S."/>
        </authorList>
    </citation>
    <scope>NUCLEOTIDE SEQUENCE</scope>
</reference>
<comment type="caution">
    <text evidence="1">The sequence shown here is derived from an EMBL/GenBank/DDBJ whole genome shotgun (WGS) entry which is preliminary data.</text>
</comment>
<accession>A0A8S4G7Q5</accession>
<gene>
    <name evidence="1" type="ORF">PLXY2_LOCUS13888</name>
</gene>